<sequence>CPHRGSDLGPSTYKPQLSPPRHEGPISELVFAKDEETFGVNPPIASGPDTSHALLLELLHSPPIPRGLTRLPLEVFINYAPPQMKETASKQERIIVKERRAT</sequence>
<name>A0A8S4QPW2_9NEOP</name>
<comment type="caution">
    <text evidence="2">The sequence shown here is derived from an EMBL/GenBank/DDBJ whole genome shotgun (WGS) entry which is preliminary data.</text>
</comment>
<feature type="non-terminal residue" evidence="2">
    <location>
        <position position="102"/>
    </location>
</feature>
<feature type="region of interest" description="Disordered" evidence="1">
    <location>
        <begin position="1"/>
        <end position="24"/>
    </location>
</feature>
<proteinExistence type="predicted"/>
<dbReference type="AlphaFoldDB" id="A0A8S4QPW2"/>
<evidence type="ECO:0000313" key="2">
    <source>
        <dbReference type="EMBL" id="CAH2210817.1"/>
    </source>
</evidence>
<evidence type="ECO:0000313" key="3">
    <source>
        <dbReference type="Proteomes" id="UP000838756"/>
    </source>
</evidence>
<organism evidence="2 3">
    <name type="scientific">Pararge aegeria aegeria</name>
    <dbReference type="NCBI Taxonomy" id="348720"/>
    <lineage>
        <taxon>Eukaryota</taxon>
        <taxon>Metazoa</taxon>
        <taxon>Ecdysozoa</taxon>
        <taxon>Arthropoda</taxon>
        <taxon>Hexapoda</taxon>
        <taxon>Insecta</taxon>
        <taxon>Pterygota</taxon>
        <taxon>Neoptera</taxon>
        <taxon>Endopterygota</taxon>
        <taxon>Lepidoptera</taxon>
        <taxon>Glossata</taxon>
        <taxon>Ditrysia</taxon>
        <taxon>Papilionoidea</taxon>
        <taxon>Nymphalidae</taxon>
        <taxon>Satyrinae</taxon>
        <taxon>Satyrini</taxon>
        <taxon>Parargina</taxon>
        <taxon>Pararge</taxon>
    </lineage>
</organism>
<dbReference type="Proteomes" id="UP000838756">
    <property type="component" value="Unassembled WGS sequence"/>
</dbReference>
<protein>
    <submittedName>
        <fullName evidence="2">Jg542 protein</fullName>
    </submittedName>
</protein>
<accession>A0A8S4QPW2</accession>
<evidence type="ECO:0000256" key="1">
    <source>
        <dbReference type="SAM" id="MobiDB-lite"/>
    </source>
</evidence>
<feature type="non-terminal residue" evidence="2">
    <location>
        <position position="1"/>
    </location>
</feature>
<reference evidence="2" key="1">
    <citation type="submission" date="2022-03" db="EMBL/GenBank/DDBJ databases">
        <authorList>
            <person name="Lindestad O."/>
        </authorList>
    </citation>
    <scope>NUCLEOTIDE SEQUENCE</scope>
</reference>
<keyword evidence="3" id="KW-1185">Reference proteome</keyword>
<gene>
    <name evidence="2" type="primary">jg542</name>
    <name evidence="2" type="ORF">PAEG_LOCUS2675</name>
</gene>
<dbReference type="EMBL" id="CAKXAJ010008329">
    <property type="protein sequence ID" value="CAH2210817.1"/>
    <property type="molecule type" value="Genomic_DNA"/>
</dbReference>